<dbReference type="GO" id="GO:0005524">
    <property type="term" value="F:ATP binding"/>
    <property type="evidence" value="ECO:0007669"/>
    <property type="project" value="UniProtKB-KW"/>
</dbReference>
<keyword evidence="4" id="KW-0547">Nucleotide-binding</keyword>
<gene>
    <name evidence="7" type="ORF">NDI54_04280</name>
</gene>
<dbReference type="GO" id="GO:0005737">
    <property type="term" value="C:cytoplasm"/>
    <property type="evidence" value="ECO:0007669"/>
    <property type="project" value="UniProtKB-SubCell"/>
</dbReference>
<evidence type="ECO:0000313" key="8">
    <source>
        <dbReference type="Proteomes" id="UP001253439"/>
    </source>
</evidence>
<dbReference type="AlphaFoldDB" id="A0AAE4JHY3"/>
<sequence length="178" mass="19582">MKIYTGRGDEGQTDLRDLTRVSKGSPRIEAYGNVDELNSLIGMIRPTGYADIDENLAAVQNHLHIVQADFANPDPDADDPVITERHVDQLETWIDEASAELDPLESFILPGGSDAGAALHHARSVCRRAERRAVAFQSENEGVNAQAVTYLNRLSDLLFTLGRLVNEREGVSEGHPTY</sequence>
<dbReference type="EC" id="2.5.1.17" evidence="7"/>
<dbReference type="InterPro" id="IPR029499">
    <property type="entry name" value="PduO-typ"/>
</dbReference>
<dbReference type="EMBL" id="JAMQOM010000002">
    <property type="protein sequence ID" value="MDS0220566.1"/>
    <property type="molecule type" value="Genomic_DNA"/>
</dbReference>
<dbReference type="Gene3D" id="1.20.1200.10">
    <property type="entry name" value="Cobalamin adenosyltransferase-like"/>
    <property type="match status" value="1"/>
</dbReference>
<dbReference type="Pfam" id="PF01923">
    <property type="entry name" value="Cob_adeno_trans"/>
    <property type="match status" value="1"/>
</dbReference>
<keyword evidence="3 7" id="KW-0808">Transferase</keyword>
<keyword evidence="5" id="KW-0067">ATP-binding</keyword>
<dbReference type="RefSeq" id="WP_310895246.1">
    <property type="nucleotide sequence ID" value="NZ_JAMQOM010000002.1"/>
</dbReference>
<evidence type="ECO:0000256" key="2">
    <source>
        <dbReference type="ARBA" id="ARBA00022490"/>
    </source>
</evidence>
<evidence type="ECO:0000256" key="1">
    <source>
        <dbReference type="ARBA" id="ARBA00004496"/>
    </source>
</evidence>
<reference evidence="7 8" key="1">
    <citation type="submission" date="2022-06" db="EMBL/GenBank/DDBJ databases">
        <title>Haloarcula sp. a new haloarchaeum isolate from saline soil.</title>
        <authorList>
            <person name="Strakova D."/>
            <person name="Galisteo C."/>
            <person name="Sanchez-Porro C."/>
            <person name="Ventosa A."/>
        </authorList>
    </citation>
    <scope>NUCLEOTIDE SEQUENCE [LARGE SCALE GENOMIC DNA]</scope>
    <source>
        <strain evidence="7 8">S1AR25-5A</strain>
    </source>
</reference>
<accession>A0AAE4JHY3</accession>
<dbReference type="PANTHER" id="PTHR12213:SF0">
    <property type="entry name" value="CORRINOID ADENOSYLTRANSFERASE MMAB"/>
    <property type="match status" value="1"/>
</dbReference>
<keyword evidence="2" id="KW-0963">Cytoplasm</keyword>
<dbReference type="InterPro" id="IPR036451">
    <property type="entry name" value="CblAdoTrfase-like_sf"/>
</dbReference>
<dbReference type="NCBIfam" id="TIGR00636">
    <property type="entry name" value="PduO_Nterm"/>
    <property type="match status" value="1"/>
</dbReference>
<keyword evidence="8" id="KW-1185">Reference proteome</keyword>
<organism evidence="7 8">
    <name type="scientific">Haloarcula terrestris</name>
    <dbReference type="NCBI Taxonomy" id="2950533"/>
    <lineage>
        <taxon>Archaea</taxon>
        <taxon>Methanobacteriati</taxon>
        <taxon>Methanobacteriota</taxon>
        <taxon>Stenosarchaea group</taxon>
        <taxon>Halobacteria</taxon>
        <taxon>Halobacteriales</taxon>
        <taxon>Haloarculaceae</taxon>
        <taxon>Haloarcula</taxon>
    </lineage>
</organism>
<evidence type="ECO:0000256" key="5">
    <source>
        <dbReference type="ARBA" id="ARBA00022840"/>
    </source>
</evidence>
<dbReference type="InterPro" id="IPR016030">
    <property type="entry name" value="CblAdoTrfase-like"/>
</dbReference>
<name>A0AAE4JHY3_9EURY</name>
<protein>
    <submittedName>
        <fullName evidence="7">Cob(I)yrinic acid a,c-diamide adenosyltransferase</fullName>
        <ecNumber evidence="7">2.5.1.17</ecNumber>
    </submittedName>
</protein>
<evidence type="ECO:0000256" key="4">
    <source>
        <dbReference type="ARBA" id="ARBA00022741"/>
    </source>
</evidence>
<comment type="subcellular location">
    <subcellularLocation>
        <location evidence="1">Cytoplasm</location>
    </subcellularLocation>
</comment>
<dbReference type="Proteomes" id="UP001253439">
    <property type="component" value="Unassembled WGS sequence"/>
</dbReference>
<evidence type="ECO:0000259" key="6">
    <source>
        <dbReference type="Pfam" id="PF01923"/>
    </source>
</evidence>
<evidence type="ECO:0000313" key="7">
    <source>
        <dbReference type="EMBL" id="MDS0220566.1"/>
    </source>
</evidence>
<comment type="caution">
    <text evidence="7">The sequence shown here is derived from an EMBL/GenBank/DDBJ whole genome shotgun (WGS) entry which is preliminary data.</text>
</comment>
<dbReference type="SUPFAM" id="SSF89028">
    <property type="entry name" value="Cobalamin adenosyltransferase-like"/>
    <property type="match status" value="1"/>
</dbReference>
<dbReference type="FunFam" id="1.20.1200.10:FF:000003">
    <property type="entry name" value="ATP:cob(I)alamin adenosyltransferase"/>
    <property type="match status" value="1"/>
</dbReference>
<feature type="domain" description="Cobalamin adenosyltransferase-like" evidence="6">
    <location>
        <begin position="3"/>
        <end position="164"/>
    </location>
</feature>
<proteinExistence type="predicted"/>
<evidence type="ECO:0000256" key="3">
    <source>
        <dbReference type="ARBA" id="ARBA00022679"/>
    </source>
</evidence>
<dbReference type="PANTHER" id="PTHR12213">
    <property type="entry name" value="CORRINOID ADENOSYLTRANSFERASE"/>
    <property type="match status" value="1"/>
</dbReference>
<dbReference type="GO" id="GO:0008817">
    <property type="term" value="F:corrinoid adenosyltransferase activity"/>
    <property type="evidence" value="ECO:0007669"/>
    <property type="project" value="UniProtKB-EC"/>
</dbReference>